<dbReference type="PROSITE" id="PS00356">
    <property type="entry name" value="HTH_LACI_1"/>
    <property type="match status" value="1"/>
</dbReference>
<dbReference type="CDD" id="cd06267">
    <property type="entry name" value="PBP1_LacI_sugar_binding-like"/>
    <property type="match status" value="1"/>
</dbReference>
<evidence type="ECO:0000256" key="2">
    <source>
        <dbReference type="ARBA" id="ARBA00023125"/>
    </source>
</evidence>
<evidence type="ECO:0000313" key="5">
    <source>
        <dbReference type="EMBL" id="MPM14031.1"/>
    </source>
</evidence>
<dbReference type="InterPro" id="IPR028082">
    <property type="entry name" value="Peripla_BP_I"/>
</dbReference>
<evidence type="ECO:0000256" key="3">
    <source>
        <dbReference type="ARBA" id="ARBA00023163"/>
    </source>
</evidence>
<keyword evidence="2" id="KW-0238">DNA-binding</keyword>
<dbReference type="GO" id="GO:0003700">
    <property type="term" value="F:DNA-binding transcription factor activity"/>
    <property type="evidence" value="ECO:0007669"/>
    <property type="project" value="TreeGrafter"/>
</dbReference>
<dbReference type="Gene3D" id="3.40.50.2300">
    <property type="match status" value="2"/>
</dbReference>
<keyword evidence="3" id="KW-0804">Transcription</keyword>
<dbReference type="SUPFAM" id="SSF47413">
    <property type="entry name" value="lambda repressor-like DNA-binding domains"/>
    <property type="match status" value="1"/>
</dbReference>
<evidence type="ECO:0000259" key="4">
    <source>
        <dbReference type="PROSITE" id="PS50932"/>
    </source>
</evidence>
<dbReference type="GO" id="GO:0000976">
    <property type="term" value="F:transcription cis-regulatory region binding"/>
    <property type="evidence" value="ECO:0007669"/>
    <property type="project" value="TreeGrafter"/>
</dbReference>
<name>A0A644XE45_9ZZZZ</name>
<dbReference type="PRINTS" id="PR00036">
    <property type="entry name" value="HTHLACI"/>
</dbReference>
<reference evidence="5" key="1">
    <citation type="submission" date="2019-08" db="EMBL/GenBank/DDBJ databases">
        <authorList>
            <person name="Kucharzyk K."/>
            <person name="Murdoch R.W."/>
            <person name="Higgins S."/>
            <person name="Loffler F."/>
        </authorList>
    </citation>
    <scope>NUCLEOTIDE SEQUENCE</scope>
</reference>
<dbReference type="AlphaFoldDB" id="A0A644XE45"/>
<sequence length="336" mass="37468">MKNVTIYEIAEAAGVSASTVSRVINDKPGVKKATKKRVLECLEEHHFSPNETARGLVNQSSKMIGILISDMRTTHHTDGIYYIQREFSRLGFGCLIMNTGHNDADRAQYIQQMNQRRVEAAVLIGSTFQSDVVKGALEKNMPKIPVIIANGYIDLPNVYGVIADEQGGTEKCVELLKQRGYLHPMFVANRETPSNLLKIQGFRDGVRRCFPEQEPLVVFTGSETQEIENAIGRLFEEHPKTDSVVFSEDPMAAICLRMLYDRGVNVPGQVGVIGINNSFVAEICRPGLTSLDNMLLDLSVTAARNLIDVLQGKHVVKKMMVYSRLVERESTRKSVR</sequence>
<dbReference type="InterPro" id="IPR000843">
    <property type="entry name" value="HTH_LacI"/>
</dbReference>
<dbReference type="SUPFAM" id="SSF53822">
    <property type="entry name" value="Periplasmic binding protein-like I"/>
    <property type="match status" value="1"/>
</dbReference>
<keyword evidence="1" id="KW-0805">Transcription regulation</keyword>
<dbReference type="Pfam" id="PF00532">
    <property type="entry name" value="Peripla_BP_1"/>
    <property type="match status" value="1"/>
</dbReference>
<dbReference type="CDD" id="cd01392">
    <property type="entry name" value="HTH_LacI"/>
    <property type="match status" value="1"/>
</dbReference>
<dbReference type="InterPro" id="IPR001761">
    <property type="entry name" value="Peripla_BP/Lac1_sug-bd_dom"/>
</dbReference>
<proteinExistence type="predicted"/>
<dbReference type="Pfam" id="PF00356">
    <property type="entry name" value="LacI"/>
    <property type="match status" value="1"/>
</dbReference>
<dbReference type="EMBL" id="VSSQ01002214">
    <property type="protein sequence ID" value="MPM14031.1"/>
    <property type="molecule type" value="Genomic_DNA"/>
</dbReference>
<dbReference type="SMART" id="SM00354">
    <property type="entry name" value="HTH_LACI"/>
    <property type="match status" value="1"/>
</dbReference>
<comment type="caution">
    <text evidence="5">The sequence shown here is derived from an EMBL/GenBank/DDBJ whole genome shotgun (WGS) entry which is preliminary data.</text>
</comment>
<dbReference type="PANTHER" id="PTHR30146:SF109">
    <property type="entry name" value="HTH-TYPE TRANSCRIPTIONAL REGULATOR GALS"/>
    <property type="match status" value="1"/>
</dbReference>
<dbReference type="Gene3D" id="1.10.260.40">
    <property type="entry name" value="lambda repressor-like DNA-binding domains"/>
    <property type="match status" value="1"/>
</dbReference>
<evidence type="ECO:0000256" key="1">
    <source>
        <dbReference type="ARBA" id="ARBA00023015"/>
    </source>
</evidence>
<dbReference type="PROSITE" id="PS50932">
    <property type="entry name" value="HTH_LACI_2"/>
    <property type="match status" value="1"/>
</dbReference>
<gene>
    <name evidence="5" type="primary">ccpA_19</name>
    <name evidence="5" type="ORF">SDC9_60391</name>
</gene>
<accession>A0A644XE45</accession>
<organism evidence="5">
    <name type="scientific">bioreactor metagenome</name>
    <dbReference type="NCBI Taxonomy" id="1076179"/>
    <lineage>
        <taxon>unclassified sequences</taxon>
        <taxon>metagenomes</taxon>
        <taxon>ecological metagenomes</taxon>
    </lineage>
</organism>
<dbReference type="PANTHER" id="PTHR30146">
    <property type="entry name" value="LACI-RELATED TRANSCRIPTIONAL REPRESSOR"/>
    <property type="match status" value="1"/>
</dbReference>
<feature type="domain" description="HTH lacI-type" evidence="4">
    <location>
        <begin position="4"/>
        <end position="58"/>
    </location>
</feature>
<dbReference type="InterPro" id="IPR010982">
    <property type="entry name" value="Lambda_DNA-bd_dom_sf"/>
</dbReference>
<protein>
    <submittedName>
        <fullName evidence="5">Catabolite control protein A</fullName>
    </submittedName>
</protein>